<reference evidence="2 3" key="1">
    <citation type="submission" date="2015-08" db="EMBL/GenBank/DDBJ databases">
        <title>Genome sequencing of Penicillium nordicum.</title>
        <authorList>
            <person name="Nguyen H.D."/>
            <person name="Seifert K.A."/>
        </authorList>
    </citation>
    <scope>NUCLEOTIDE SEQUENCE [LARGE SCALE GENOMIC DNA]</scope>
    <source>
        <strain evidence="2 3">DAOMC 185683</strain>
    </source>
</reference>
<keyword evidence="3" id="KW-1185">Reference proteome</keyword>
<proteinExistence type="predicted"/>
<keyword evidence="1" id="KW-0732">Signal</keyword>
<evidence type="ECO:0000256" key="1">
    <source>
        <dbReference type="SAM" id="SignalP"/>
    </source>
</evidence>
<protein>
    <submittedName>
        <fullName evidence="2">Uncharacterized protein</fullName>
    </submittedName>
</protein>
<dbReference type="EMBL" id="LHQQ01000012">
    <property type="protein sequence ID" value="KOS47763.1"/>
    <property type="molecule type" value="Genomic_DNA"/>
</dbReference>
<accession>A0A0M9WJX8</accession>
<name>A0A0M9WJX8_9EURO</name>
<dbReference type="AlphaFoldDB" id="A0A0M9WJX8"/>
<feature type="chain" id="PRO_5005839780" evidence="1">
    <location>
        <begin position="20"/>
        <end position="87"/>
    </location>
</feature>
<evidence type="ECO:0000313" key="3">
    <source>
        <dbReference type="Proteomes" id="UP000037696"/>
    </source>
</evidence>
<gene>
    <name evidence="2" type="ORF">ACN38_g1244</name>
</gene>
<sequence>MVMIILKLIQSAILSTTSNLQVPQTDISSMHISSHILVQISQKAHHLQDTDRIQCNHQASNYIQARPRSAGPILHLSAVHCSTAKIP</sequence>
<organism evidence="2 3">
    <name type="scientific">Penicillium nordicum</name>
    <dbReference type="NCBI Taxonomy" id="229535"/>
    <lineage>
        <taxon>Eukaryota</taxon>
        <taxon>Fungi</taxon>
        <taxon>Dikarya</taxon>
        <taxon>Ascomycota</taxon>
        <taxon>Pezizomycotina</taxon>
        <taxon>Eurotiomycetes</taxon>
        <taxon>Eurotiomycetidae</taxon>
        <taxon>Eurotiales</taxon>
        <taxon>Aspergillaceae</taxon>
        <taxon>Penicillium</taxon>
    </lineage>
</organism>
<dbReference type="Proteomes" id="UP000037696">
    <property type="component" value="Unassembled WGS sequence"/>
</dbReference>
<comment type="caution">
    <text evidence="2">The sequence shown here is derived from an EMBL/GenBank/DDBJ whole genome shotgun (WGS) entry which is preliminary data.</text>
</comment>
<evidence type="ECO:0000313" key="2">
    <source>
        <dbReference type="EMBL" id="KOS47763.1"/>
    </source>
</evidence>
<feature type="signal peptide" evidence="1">
    <location>
        <begin position="1"/>
        <end position="19"/>
    </location>
</feature>